<dbReference type="GeneID" id="22581953"/>
<keyword evidence="4" id="KW-1185">Reference proteome</keyword>
<feature type="transmembrane region" description="Helical" evidence="2">
    <location>
        <begin position="12"/>
        <end position="32"/>
    </location>
</feature>
<name>C1G5M3_PARBD</name>
<dbReference type="Proteomes" id="UP000001628">
    <property type="component" value="Unassembled WGS sequence"/>
</dbReference>
<dbReference type="InParanoid" id="C1G5M3"/>
<feature type="region of interest" description="Disordered" evidence="1">
    <location>
        <begin position="59"/>
        <end position="93"/>
    </location>
</feature>
<protein>
    <submittedName>
        <fullName evidence="3">Uncharacterized protein</fullName>
    </submittedName>
</protein>
<accession>C1G5M3</accession>
<keyword evidence="2" id="KW-0812">Transmembrane</keyword>
<feature type="compositionally biased region" description="Pro residues" evidence="1">
    <location>
        <begin position="76"/>
        <end position="93"/>
    </location>
</feature>
<dbReference type="AlphaFoldDB" id="C1G5M3"/>
<dbReference type="InterPro" id="IPR021838">
    <property type="entry name" value="DUF3431"/>
</dbReference>
<organism evidence="3 4">
    <name type="scientific">Paracoccidioides brasiliensis (strain Pb18)</name>
    <dbReference type="NCBI Taxonomy" id="502780"/>
    <lineage>
        <taxon>Eukaryota</taxon>
        <taxon>Fungi</taxon>
        <taxon>Dikarya</taxon>
        <taxon>Ascomycota</taxon>
        <taxon>Pezizomycotina</taxon>
        <taxon>Eurotiomycetes</taxon>
        <taxon>Eurotiomycetidae</taxon>
        <taxon>Onygenales</taxon>
        <taxon>Ajellomycetaceae</taxon>
        <taxon>Paracoccidioides</taxon>
    </lineage>
</organism>
<dbReference type="KEGG" id="pbn:PADG_02478"/>
<dbReference type="eggNOG" id="ENOG502RYM3">
    <property type="taxonomic scope" value="Eukaryota"/>
</dbReference>
<dbReference type="OrthoDB" id="426718at2759"/>
<dbReference type="VEuPathDB" id="FungiDB:PADG_02478"/>
<proteinExistence type="predicted"/>
<evidence type="ECO:0000256" key="2">
    <source>
        <dbReference type="SAM" id="Phobius"/>
    </source>
</evidence>
<reference evidence="3 4" key="1">
    <citation type="journal article" date="2011" name="PLoS Genet.">
        <title>Comparative genomic analysis of human fungal pathogens causing paracoccidioidomycosis.</title>
        <authorList>
            <person name="Desjardins C.A."/>
            <person name="Champion M.D."/>
            <person name="Holder J.W."/>
            <person name="Muszewska A."/>
            <person name="Goldberg J."/>
            <person name="Bailao A.M."/>
            <person name="Brigido M.M."/>
            <person name="Ferreira M.E."/>
            <person name="Garcia A.M."/>
            <person name="Grynberg M."/>
            <person name="Gujja S."/>
            <person name="Heiman D.I."/>
            <person name="Henn M.R."/>
            <person name="Kodira C.D."/>
            <person name="Leon-Narvaez H."/>
            <person name="Longo L.V."/>
            <person name="Ma L.J."/>
            <person name="Malavazi I."/>
            <person name="Matsuo A.L."/>
            <person name="Morais F.V."/>
            <person name="Pereira M."/>
            <person name="Rodriguez-Brito S."/>
            <person name="Sakthikumar S."/>
            <person name="Salem-Izacc S.M."/>
            <person name="Sykes S.M."/>
            <person name="Teixeira M.M."/>
            <person name="Vallejo M.C."/>
            <person name="Walter M.E."/>
            <person name="Yandava C."/>
            <person name="Young S."/>
            <person name="Zeng Q."/>
            <person name="Zucker J."/>
            <person name="Felipe M.S."/>
            <person name="Goldman G.H."/>
            <person name="Haas B.J."/>
            <person name="McEwen J.G."/>
            <person name="Nino-Vega G."/>
            <person name="Puccia R."/>
            <person name="San-Blas G."/>
            <person name="Soares C.M."/>
            <person name="Birren B.W."/>
            <person name="Cuomo C.A."/>
        </authorList>
    </citation>
    <scope>NUCLEOTIDE SEQUENCE [LARGE SCALE GENOMIC DNA]</scope>
    <source>
        <strain evidence="3 4">Pb18</strain>
    </source>
</reference>
<keyword evidence="2" id="KW-0472">Membrane</keyword>
<dbReference type="RefSeq" id="XP_010758474.1">
    <property type="nucleotide sequence ID" value="XM_010760172.1"/>
</dbReference>
<dbReference type="HOGENOM" id="CLU_031559_1_2_1"/>
<sequence>MSWRSKLTVLRRHIIVFLIITFIVISLCYLHITSNQSFSHALRTTGRFTLSFSKISQTSSISQQTEESSEEEPWPSFQPPPDPLPTPDYRPGVPKPPGSNYSRALIIPRLKSEFVSWISELKDVEPFVYVVDDPSSSVHSPINKGHEVMVYLTYLIDNYDNLPDIMIFMHSHRKSWHNEELLDFDAVLHVNSLSNEHVTRQGYVNLRCHWQPGCPDWMHPRDTLEDAIKQEQIFISRSWEELFPRVELPQVLSQPCCAQFALTRERARAIPRSRYVFFRDWMLRTELSDFISGRVWEYLWQVVFAGQHVLCPAEHVCYCDAYGLCFGGVPGLDRYKDLVRQKSEKEMELDKLWKEMGGVKGAMKEDNLTQEMVDRVRALGGEIRGMKKEIAEVVELAKERGKDPRVRAEEAGRMWKEGDGF</sequence>
<evidence type="ECO:0000313" key="4">
    <source>
        <dbReference type="Proteomes" id="UP000001628"/>
    </source>
</evidence>
<dbReference type="OMA" id="SWIIDNY"/>
<evidence type="ECO:0000313" key="3">
    <source>
        <dbReference type="EMBL" id="EEH46380.1"/>
    </source>
</evidence>
<gene>
    <name evidence="3" type="ORF">PADG_02478</name>
</gene>
<dbReference type="Pfam" id="PF11913">
    <property type="entry name" value="DUF3431"/>
    <property type="match status" value="1"/>
</dbReference>
<dbReference type="PANTHER" id="PTHR37490:SF3">
    <property type="entry name" value="DUF3431 DOMAIN CONTAINING PROTEIN"/>
    <property type="match status" value="1"/>
</dbReference>
<keyword evidence="2" id="KW-1133">Transmembrane helix</keyword>
<dbReference type="EMBL" id="KN275959">
    <property type="protein sequence ID" value="EEH46380.1"/>
    <property type="molecule type" value="Genomic_DNA"/>
</dbReference>
<dbReference type="PANTHER" id="PTHR37490">
    <property type="entry name" value="EXPRESSED PROTEIN"/>
    <property type="match status" value="1"/>
</dbReference>
<evidence type="ECO:0000256" key="1">
    <source>
        <dbReference type="SAM" id="MobiDB-lite"/>
    </source>
</evidence>